<feature type="domain" description="HTH araC/xylS-type" evidence="3">
    <location>
        <begin position="218"/>
        <end position="316"/>
    </location>
</feature>
<name>A0A5C5Q3B6_9PSED</name>
<evidence type="ECO:0000256" key="2">
    <source>
        <dbReference type="ARBA" id="ARBA00023163"/>
    </source>
</evidence>
<dbReference type="GO" id="GO:0003700">
    <property type="term" value="F:DNA-binding transcription factor activity"/>
    <property type="evidence" value="ECO:0007669"/>
    <property type="project" value="InterPro"/>
</dbReference>
<dbReference type="EMBL" id="VFIP01000003">
    <property type="protein sequence ID" value="TWS00223.1"/>
    <property type="molecule type" value="Genomic_DNA"/>
</dbReference>
<organism evidence="4 5">
    <name type="scientific">Pseudomonas saxonica</name>
    <dbReference type="NCBI Taxonomy" id="2600598"/>
    <lineage>
        <taxon>Bacteria</taxon>
        <taxon>Pseudomonadati</taxon>
        <taxon>Pseudomonadota</taxon>
        <taxon>Gammaproteobacteria</taxon>
        <taxon>Pseudomonadales</taxon>
        <taxon>Pseudomonadaceae</taxon>
        <taxon>Pseudomonas</taxon>
    </lineage>
</organism>
<dbReference type="GO" id="GO:0043565">
    <property type="term" value="F:sequence-specific DNA binding"/>
    <property type="evidence" value="ECO:0007669"/>
    <property type="project" value="InterPro"/>
</dbReference>
<accession>A0A5C5Q3B6</accession>
<evidence type="ECO:0000259" key="3">
    <source>
        <dbReference type="PROSITE" id="PS01124"/>
    </source>
</evidence>
<dbReference type="InterPro" id="IPR018060">
    <property type="entry name" value="HTH_AraC"/>
</dbReference>
<dbReference type="SMART" id="SM00342">
    <property type="entry name" value="HTH_ARAC"/>
    <property type="match status" value="1"/>
</dbReference>
<evidence type="ECO:0000313" key="5">
    <source>
        <dbReference type="Proteomes" id="UP000317901"/>
    </source>
</evidence>
<dbReference type="InterPro" id="IPR052158">
    <property type="entry name" value="INH-QAR"/>
</dbReference>
<evidence type="ECO:0000313" key="4">
    <source>
        <dbReference type="EMBL" id="TWS00223.1"/>
    </source>
</evidence>
<proteinExistence type="predicted"/>
<evidence type="ECO:0000256" key="1">
    <source>
        <dbReference type="ARBA" id="ARBA00023015"/>
    </source>
</evidence>
<comment type="caution">
    <text evidence="4">The sequence shown here is derived from an EMBL/GenBank/DDBJ whole genome shotgun (WGS) entry which is preliminary data.</text>
</comment>
<dbReference type="InterPro" id="IPR009057">
    <property type="entry name" value="Homeodomain-like_sf"/>
</dbReference>
<dbReference type="PANTHER" id="PTHR43130:SF3">
    <property type="entry name" value="HTH-TYPE TRANSCRIPTIONAL REGULATOR RV1931C"/>
    <property type="match status" value="1"/>
</dbReference>
<dbReference type="Gene3D" id="3.40.50.880">
    <property type="match status" value="1"/>
</dbReference>
<dbReference type="SUPFAM" id="SSF46689">
    <property type="entry name" value="Homeodomain-like"/>
    <property type="match status" value="2"/>
</dbReference>
<dbReference type="CDD" id="cd03137">
    <property type="entry name" value="GATase1_AraC_1"/>
    <property type="match status" value="1"/>
</dbReference>
<keyword evidence="1" id="KW-0805">Transcription regulation</keyword>
<sequence length="323" mass="34984">MTQTVALIVFPGVQALDVTGPMDVFAEANAFLAPQMRYEVEVLGLHTGLLTCSNGLVIQAHRHFSQASPSYDLVLCAGGATLPTKDFGPAFNTWLNSICRHSRRFGSICNGAFLLARAGLLEGRRVTTHWSDAAALASLCPNAQLDADRLFVQDDNLYTSAGVTAGIDLSLYLLSQDNGPHVALNVAKRLVVFTQRSGGQSQFSPFLTNANEAGSPVAKVQQHVLANLRADLSINELAEAAMMSPRNFSRVFAREAGVTPAQFVEGARVDAARVRLESTSMALKTVAYECGFRDAHHMRSVFMRRVGVSPQQFRMHFSAMLPA</sequence>
<dbReference type="InterPro" id="IPR029062">
    <property type="entry name" value="Class_I_gatase-like"/>
</dbReference>
<dbReference type="InterPro" id="IPR002818">
    <property type="entry name" value="DJ-1/PfpI"/>
</dbReference>
<dbReference type="Pfam" id="PF12833">
    <property type="entry name" value="HTH_18"/>
    <property type="match status" value="1"/>
</dbReference>
<dbReference type="RefSeq" id="WP_146424885.1">
    <property type="nucleotide sequence ID" value="NZ_VFIP01000003.1"/>
</dbReference>
<dbReference type="OrthoDB" id="9803764at2"/>
<dbReference type="Gene3D" id="1.10.10.60">
    <property type="entry name" value="Homeodomain-like"/>
    <property type="match status" value="1"/>
</dbReference>
<dbReference type="PROSITE" id="PS01124">
    <property type="entry name" value="HTH_ARAC_FAMILY_2"/>
    <property type="match status" value="1"/>
</dbReference>
<dbReference type="AlphaFoldDB" id="A0A5C5Q3B6"/>
<keyword evidence="2" id="KW-0804">Transcription</keyword>
<dbReference type="Proteomes" id="UP000317901">
    <property type="component" value="Unassembled WGS sequence"/>
</dbReference>
<protein>
    <submittedName>
        <fullName evidence="4">Helix-turn-helix domain-containing protein</fullName>
    </submittedName>
</protein>
<dbReference type="PANTHER" id="PTHR43130">
    <property type="entry name" value="ARAC-FAMILY TRANSCRIPTIONAL REGULATOR"/>
    <property type="match status" value="1"/>
</dbReference>
<reference evidence="4 5" key="1">
    <citation type="submission" date="2019-06" db="EMBL/GenBank/DDBJ databases">
        <title>Pseudomonas bimorpha sp. nov. isolated from bovine raw milk and skim milk concentrate.</title>
        <authorList>
            <person name="Hofmann K."/>
            <person name="Huptas C."/>
            <person name="Doll E."/>
            <person name="Scherer S."/>
            <person name="Wenning M."/>
        </authorList>
    </citation>
    <scope>NUCLEOTIDE SEQUENCE [LARGE SCALE GENOMIC DNA]</scope>
    <source>
        <strain evidence="4 5">DSM 108990</strain>
    </source>
</reference>
<dbReference type="Pfam" id="PF01965">
    <property type="entry name" value="DJ-1_PfpI"/>
    <property type="match status" value="1"/>
</dbReference>
<gene>
    <name evidence="4" type="ORF">FJD37_02440</name>
</gene>
<dbReference type="SUPFAM" id="SSF52317">
    <property type="entry name" value="Class I glutamine amidotransferase-like"/>
    <property type="match status" value="1"/>
</dbReference>